<evidence type="ECO:0000256" key="2">
    <source>
        <dbReference type="ARBA" id="ARBA00022857"/>
    </source>
</evidence>
<name>A0A3A2ZXC2_9EURO</name>
<reference evidence="5" key="1">
    <citation type="submission" date="2017-02" db="EMBL/GenBank/DDBJ databases">
        <authorList>
            <person name="Tafer H."/>
            <person name="Lopandic K."/>
        </authorList>
    </citation>
    <scope>NUCLEOTIDE SEQUENCE [LARGE SCALE GENOMIC DNA]</scope>
    <source>
        <strain evidence="5">CBS 366.77</strain>
    </source>
</reference>
<dbReference type="Pfam" id="PF05368">
    <property type="entry name" value="NmrA"/>
    <property type="match status" value="1"/>
</dbReference>
<feature type="domain" description="NmrA-like" evidence="3">
    <location>
        <begin position="3"/>
        <end position="307"/>
    </location>
</feature>
<gene>
    <name evidence="4" type="ORF">PHISCL_05028</name>
</gene>
<accession>A0A3A2ZXC2</accession>
<evidence type="ECO:0000313" key="5">
    <source>
        <dbReference type="Proteomes" id="UP000266188"/>
    </source>
</evidence>
<dbReference type="InterPro" id="IPR051164">
    <property type="entry name" value="NmrA-like_oxidored"/>
</dbReference>
<dbReference type="AlphaFoldDB" id="A0A3A2ZXC2"/>
<dbReference type="Gene3D" id="3.40.50.720">
    <property type="entry name" value="NAD(P)-binding Rossmann-like Domain"/>
    <property type="match status" value="1"/>
</dbReference>
<evidence type="ECO:0000256" key="1">
    <source>
        <dbReference type="ARBA" id="ARBA00006328"/>
    </source>
</evidence>
<dbReference type="PANTHER" id="PTHR42748:SF26">
    <property type="entry name" value="NMRA-LIKE DOMAIN-CONTAINING PROTEIN"/>
    <property type="match status" value="1"/>
</dbReference>
<dbReference type="STRING" id="2070753.A0A3A2ZXC2"/>
<dbReference type="GO" id="GO:0005634">
    <property type="term" value="C:nucleus"/>
    <property type="evidence" value="ECO:0007669"/>
    <property type="project" value="TreeGrafter"/>
</dbReference>
<evidence type="ECO:0000259" key="3">
    <source>
        <dbReference type="Pfam" id="PF05368"/>
    </source>
</evidence>
<keyword evidence="5" id="KW-1185">Reference proteome</keyword>
<proteinExistence type="inferred from homology"/>
<keyword evidence="2" id="KW-0521">NADP</keyword>
<dbReference type="Proteomes" id="UP000266188">
    <property type="component" value="Unassembled WGS sequence"/>
</dbReference>
<protein>
    <submittedName>
        <fullName evidence="4">NmrA-like family</fullName>
    </submittedName>
</protein>
<dbReference type="OrthoDB" id="3358371at2759"/>
<dbReference type="InterPro" id="IPR008030">
    <property type="entry name" value="NmrA-like"/>
</dbReference>
<comment type="caution">
    <text evidence="4">The sequence shown here is derived from an EMBL/GenBank/DDBJ whole genome shotgun (WGS) entry which is preliminary data.</text>
</comment>
<organism evidence="4 5">
    <name type="scientific">Aspergillus sclerotialis</name>
    <dbReference type="NCBI Taxonomy" id="2070753"/>
    <lineage>
        <taxon>Eukaryota</taxon>
        <taxon>Fungi</taxon>
        <taxon>Dikarya</taxon>
        <taxon>Ascomycota</taxon>
        <taxon>Pezizomycotina</taxon>
        <taxon>Eurotiomycetes</taxon>
        <taxon>Eurotiomycetidae</taxon>
        <taxon>Eurotiales</taxon>
        <taxon>Aspergillaceae</taxon>
        <taxon>Aspergillus</taxon>
        <taxon>Aspergillus subgen. Polypaecilum</taxon>
    </lineage>
</organism>
<dbReference type="EMBL" id="MVGC01000158">
    <property type="protein sequence ID" value="RJE22645.1"/>
    <property type="molecule type" value="Genomic_DNA"/>
</dbReference>
<comment type="similarity">
    <text evidence="1">Belongs to the NmrA-type oxidoreductase family.</text>
</comment>
<dbReference type="SUPFAM" id="SSF51735">
    <property type="entry name" value="NAD(P)-binding Rossmann-fold domains"/>
    <property type="match status" value="1"/>
</dbReference>
<sequence>MPSKTIIIIGITGNQGGSVAQRFLQDPSYHIRGLTRNPSSPAAQRLAAEGIEIVSANLDDINTLIPVFKGANLIFSVTDYWEPFFGPDCRARAGQLGISCRRYAYNVELQQGRNIADAVAQTVDSLDENGFIASTLSHAKVRSGGRFTELYHFDSKAEVFPRYVRERYPALARKMSCVQTGYFMSSYKIIPGAYFQKKTAADGKVSFEMCFTTAPDAPVPHLDVNADVGGFVYAVSKMPPGKSYMACGTTCSWAEYMRLWGQINSVPACYRQVTLDEMVSSISTADTEFGREIVDMFSYSTDPGYDGNGPDLLTAQDIREAGIDCPMTSLEGWMRKEDWSCVLQQG</sequence>
<dbReference type="Gene3D" id="3.90.25.10">
    <property type="entry name" value="UDP-galactose 4-epimerase, domain 1"/>
    <property type="match status" value="1"/>
</dbReference>
<dbReference type="InterPro" id="IPR036291">
    <property type="entry name" value="NAD(P)-bd_dom_sf"/>
</dbReference>
<evidence type="ECO:0000313" key="4">
    <source>
        <dbReference type="EMBL" id="RJE22645.1"/>
    </source>
</evidence>
<dbReference type="PANTHER" id="PTHR42748">
    <property type="entry name" value="NITROGEN METABOLITE REPRESSION PROTEIN NMRA FAMILY MEMBER"/>
    <property type="match status" value="1"/>
</dbReference>